<dbReference type="CDD" id="cd01040">
    <property type="entry name" value="Mb-like"/>
    <property type="match status" value="2"/>
</dbReference>
<accession>A0AAD9JAA8</accession>
<dbReference type="InterPro" id="IPR044399">
    <property type="entry name" value="Mb-like_M"/>
</dbReference>
<evidence type="ECO:0000256" key="4">
    <source>
        <dbReference type="ARBA" id="ARBA00022723"/>
    </source>
</evidence>
<dbReference type="GO" id="GO:0020037">
    <property type="term" value="F:heme binding"/>
    <property type="evidence" value="ECO:0007669"/>
    <property type="project" value="InterPro"/>
</dbReference>
<keyword evidence="5" id="KW-0408">Iron</keyword>
<keyword evidence="9" id="KW-1185">Reference proteome</keyword>
<dbReference type="InterPro" id="IPR000971">
    <property type="entry name" value="Globin"/>
</dbReference>
<organism evidence="8 9">
    <name type="scientific">Paralvinella palmiformis</name>
    <dbReference type="NCBI Taxonomy" id="53620"/>
    <lineage>
        <taxon>Eukaryota</taxon>
        <taxon>Metazoa</taxon>
        <taxon>Spiralia</taxon>
        <taxon>Lophotrochozoa</taxon>
        <taxon>Annelida</taxon>
        <taxon>Polychaeta</taxon>
        <taxon>Sedentaria</taxon>
        <taxon>Canalipalpata</taxon>
        <taxon>Terebellida</taxon>
        <taxon>Terebelliformia</taxon>
        <taxon>Alvinellidae</taxon>
        <taxon>Paralvinella</taxon>
    </lineage>
</organism>
<sequence length="321" mass="36958">MPELSEEYKDAVMQSWEEVCKKIRDNGTELFIRLFQEHPEYQDYFKELKGYTMEELRTNKQMRIHGTRVMHALSSMIDSLDELDVAAGIMRKTIDTHFDVNVKTIVQYEDMFALMPQFMKDQAGDKYTEAAAAGWKIVTDVLISVSKERLAELQAQQAAMTSTLSEEHRIGVTQSWEAVCKNIRDNGTELFIRLFEEHPEYQEYFKELKGYTMDELRTNKQMRIHGTRVMHALSSMIDSLDELDVAAGIMRKTIDTHFDANVQTIVQYEDMFALMPQFMKDQAGDKYTEAAAAGWKIVTDVLISVSKERLAELQAQKAAMG</sequence>
<dbReference type="InterPro" id="IPR009050">
    <property type="entry name" value="Globin-like_sf"/>
</dbReference>
<dbReference type="EMBL" id="JAODUP010000454">
    <property type="protein sequence ID" value="KAK2149401.1"/>
    <property type="molecule type" value="Genomic_DNA"/>
</dbReference>
<feature type="domain" description="Globin" evidence="7">
    <location>
        <begin position="163"/>
        <end position="311"/>
    </location>
</feature>
<dbReference type="SUPFAM" id="SSF46458">
    <property type="entry name" value="Globin-like"/>
    <property type="match status" value="2"/>
</dbReference>
<evidence type="ECO:0000256" key="6">
    <source>
        <dbReference type="RuleBase" id="RU000356"/>
    </source>
</evidence>
<keyword evidence="3 6" id="KW-0561">Oxygen transport</keyword>
<feature type="domain" description="Globin" evidence="7">
    <location>
        <begin position="3"/>
        <end position="151"/>
    </location>
</feature>
<gene>
    <name evidence="8" type="ORF">LSH36_454g05049</name>
</gene>
<comment type="caution">
    <text evidence="8">The sequence shown here is derived from an EMBL/GenBank/DDBJ whole genome shotgun (WGS) entry which is preliminary data.</text>
</comment>
<dbReference type="InterPro" id="IPR012292">
    <property type="entry name" value="Globin/Proto"/>
</dbReference>
<protein>
    <recommendedName>
        <fullName evidence="7">Globin domain-containing protein</fullName>
    </recommendedName>
</protein>
<dbReference type="PANTHER" id="PTHR47217:SF1">
    <property type="entry name" value="GLOBIN-LIKE PROTEIN"/>
    <property type="match status" value="1"/>
</dbReference>
<dbReference type="PROSITE" id="PS01033">
    <property type="entry name" value="GLOBIN"/>
    <property type="match status" value="2"/>
</dbReference>
<evidence type="ECO:0000256" key="3">
    <source>
        <dbReference type="ARBA" id="ARBA00022621"/>
    </source>
</evidence>
<dbReference type="Pfam" id="PF00042">
    <property type="entry name" value="Globin"/>
    <property type="match status" value="2"/>
</dbReference>
<keyword evidence="1 6" id="KW-0813">Transport</keyword>
<dbReference type="GO" id="GO:0046872">
    <property type="term" value="F:metal ion binding"/>
    <property type="evidence" value="ECO:0007669"/>
    <property type="project" value="UniProtKB-KW"/>
</dbReference>
<evidence type="ECO:0000313" key="8">
    <source>
        <dbReference type="EMBL" id="KAK2149401.1"/>
    </source>
</evidence>
<evidence type="ECO:0000259" key="7">
    <source>
        <dbReference type="PROSITE" id="PS01033"/>
    </source>
</evidence>
<proteinExistence type="inferred from homology"/>
<evidence type="ECO:0000256" key="2">
    <source>
        <dbReference type="ARBA" id="ARBA00022617"/>
    </source>
</evidence>
<comment type="similarity">
    <text evidence="6">Belongs to the globin family.</text>
</comment>
<reference evidence="8" key="1">
    <citation type="journal article" date="2023" name="Mol. Biol. Evol.">
        <title>Third-Generation Sequencing Reveals the Adaptive Role of the Epigenome in Three Deep-Sea Polychaetes.</title>
        <authorList>
            <person name="Perez M."/>
            <person name="Aroh O."/>
            <person name="Sun Y."/>
            <person name="Lan Y."/>
            <person name="Juniper S.K."/>
            <person name="Young C.R."/>
            <person name="Angers B."/>
            <person name="Qian P.Y."/>
        </authorList>
    </citation>
    <scope>NUCLEOTIDE SEQUENCE</scope>
    <source>
        <strain evidence="8">P08H-3</strain>
    </source>
</reference>
<dbReference type="Gene3D" id="1.10.490.10">
    <property type="entry name" value="Globins"/>
    <property type="match status" value="2"/>
</dbReference>
<name>A0AAD9JAA8_9ANNE</name>
<dbReference type="AlphaFoldDB" id="A0AAD9JAA8"/>
<evidence type="ECO:0000256" key="5">
    <source>
        <dbReference type="ARBA" id="ARBA00023004"/>
    </source>
</evidence>
<evidence type="ECO:0000313" key="9">
    <source>
        <dbReference type="Proteomes" id="UP001208570"/>
    </source>
</evidence>
<dbReference type="Proteomes" id="UP001208570">
    <property type="component" value="Unassembled WGS sequence"/>
</dbReference>
<keyword evidence="2 6" id="KW-0349">Heme</keyword>
<dbReference type="GO" id="GO:0019825">
    <property type="term" value="F:oxygen binding"/>
    <property type="evidence" value="ECO:0007669"/>
    <property type="project" value="InterPro"/>
</dbReference>
<dbReference type="GO" id="GO:0005344">
    <property type="term" value="F:oxygen carrier activity"/>
    <property type="evidence" value="ECO:0007669"/>
    <property type="project" value="UniProtKB-KW"/>
</dbReference>
<keyword evidence="4" id="KW-0479">Metal-binding</keyword>
<dbReference type="PANTHER" id="PTHR47217">
    <property type="entry name" value="GLOBIN-LIKE PROTEIN"/>
    <property type="match status" value="1"/>
</dbReference>
<evidence type="ECO:0000256" key="1">
    <source>
        <dbReference type="ARBA" id="ARBA00022448"/>
    </source>
</evidence>